<dbReference type="PANTHER" id="PTHR43309">
    <property type="entry name" value="5-OXOPROLINASE SUBUNIT C"/>
    <property type="match status" value="1"/>
</dbReference>
<dbReference type="GO" id="GO:0005524">
    <property type="term" value="F:ATP binding"/>
    <property type="evidence" value="ECO:0007669"/>
    <property type="project" value="UniProtKB-KW"/>
</dbReference>
<dbReference type="Gene3D" id="2.40.100.10">
    <property type="entry name" value="Cyclophilin-like"/>
    <property type="match status" value="1"/>
</dbReference>
<evidence type="ECO:0000256" key="2">
    <source>
        <dbReference type="ARBA" id="ARBA00022801"/>
    </source>
</evidence>
<dbReference type="Pfam" id="PF02626">
    <property type="entry name" value="CT_A_B"/>
    <property type="match status" value="1"/>
</dbReference>
<reference evidence="5 6" key="1">
    <citation type="submission" date="2016-12" db="EMBL/GenBank/DDBJ databases">
        <title>Marinobacter lutaoensis whole genome sequencing.</title>
        <authorList>
            <person name="Verma A."/>
            <person name="Krishnamurthi S."/>
        </authorList>
    </citation>
    <scope>NUCLEOTIDE SEQUENCE [LARGE SCALE GENOMIC DNA]</scope>
    <source>
        <strain evidence="5 6">T5054</strain>
    </source>
</reference>
<keyword evidence="1" id="KW-0547">Nucleotide-binding</keyword>
<dbReference type="SMART" id="SM00797">
    <property type="entry name" value="AHS2"/>
    <property type="match status" value="1"/>
</dbReference>
<keyword evidence="2 5" id="KW-0378">Hydrolase</keyword>
<sequence>MSTTVGFVFTRPGFLSLLQDGGRRGVMHMGLATGGAMDRHAWAWANRLLGNSWGTPALEITFGGIEFQSELDTQIAITGAEVQCTVNGQPRPLWTTLAVHAGDTVTLSAPRTGIRSYLAVRGGFRVPPGLGGSCATFTREGTGGLHRDGRPLQAGDRLPCPPSLEPVPVRKVPQPWQPDYRAPLELAVIPCAQVERFPADTLARFFASEYTLTPQTDRMGARLKGPALDVLGKTLISEGTSLGAIQVPADGQPIVLLNDRQTIGGYPKLGAVTPRSLDALAQRPPGTAIRFRATTLHEAQLEERQFLRFFAEQV</sequence>
<dbReference type="AlphaFoldDB" id="A0A1V2DYA9"/>
<keyword evidence="6" id="KW-1185">Reference proteome</keyword>
<dbReference type="PANTHER" id="PTHR43309:SF4">
    <property type="entry name" value="CARBOXYLTRANSFERASE DOMAIN-CONTAINING PROTEIN"/>
    <property type="match status" value="1"/>
</dbReference>
<evidence type="ECO:0000313" key="6">
    <source>
        <dbReference type="Proteomes" id="UP000189339"/>
    </source>
</evidence>
<evidence type="ECO:0000259" key="4">
    <source>
        <dbReference type="SMART" id="SM00797"/>
    </source>
</evidence>
<accession>A0A1V2DYA9</accession>
<dbReference type="RefSeq" id="WP_076722899.1">
    <property type="nucleotide sequence ID" value="NZ_MSCW01000001.1"/>
</dbReference>
<dbReference type="NCBIfam" id="TIGR00724">
    <property type="entry name" value="urea_amlyse_rel"/>
    <property type="match status" value="1"/>
</dbReference>
<dbReference type="SUPFAM" id="SSF50891">
    <property type="entry name" value="Cyclophilin-like"/>
    <property type="match status" value="1"/>
</dbReference>
<dbReference type="OrthoDB" id="9768696at2"/>
<dbReference type="EMBL" id="MSCW01000001">
    <property type="protein sequence ID" value="ONF45406.1"/>
    <property type="molecule type" value="Genomic_DNA"/>
</dbReference>
<organism evidence="5 6">
    <name type="scientific">Marinobacter lutaoensis</name>
    <dbReference type="NCBI Taxonomy" id="135739"/>
    <lineage>
        <taxon>Bacteria</taxon>
        <taxon>Pseudomonadati</taxon>
        <taxon>Pseudomonadota</taxon>
        <taxon>Gammaproteobacteria</taxon>
        <taxon>Pseudomonadales</taxon>
        <taxon>Marinobacteraceae</taxon>
        <taxon>Marinobacter</taxon>
    </lineage>
</organism>
<gene>
    <name evidence="5" type="ORF">BTO32_02815</name>
</gene>
<proteinExistence type="predicted"/>
<evidence type="ECO:0000256" key="1">
    <source>
        <dbReference type="ARBA" id="ARBA00022741"/>
    </source>
</evidence>
<feature type="domain" description="Carboxyltransferase" evidence="4">
    <location>
        <begin position="28"/>
        <end position="310"/>
    </location>
</feature>
<evidence type="ECO:0000313" key="5">
    <source>
        <dbReference type="EMBL" id="ONF45406.1"/>
    </source>
</evidence>
<dbReference type="GO" id="GO:0016787">
    <property type="term" value="F:hydrolase activity"/>
    <property type="evidence" value="ECO:0007669"/>
    <property type="project" value="UniProtKB-KW"/>
</dbReference>
<dbReference type="InterPro" id="IPR052708">
    <property type="entry name" value="PxpC"/>
</dbReference>
<evidence type="ECO:0000256" key="3">
    <source>
        <dbReference type="ARBA" id="ARBA00022840"/>
    </source>
</evidence>
<keyword evidence="3" id="KW-0067">ATP-binding</keyword>
<comment type="caution">
    <text evidence="5">The sequence shown here is derived from an EMBL/GenBank/DDBJ whole genome shotgun (WGS) entry which is preliminary data.</text>
</comment>
<protein>
    <submittedName>
        <fullName evidence="5">Allophanate hydrolase</fullName>
    </submittedName>
</protein>
<dbReference type="STRING" id="135739.BTO32_02815"/>
<dbReference type="InterPro" id="IPR029000">
    <property type="entry name" value="Cyclophilin-like_dom_sf"/>
</dbReference>
<dbReference type="Proteomes" id="UP000189339">
    <property type="component" value="Unassembled WGS sequence"/>
</dbReference>
<dbReference type="InterPro" id="IPR003778">
    <property type="entry name" value="CT_A_B"/>
</dbReference>
<name>A0A1V2DYA9_9GAMM</name>